<dbReference type="RefSeq" id="WP_057951339.1">
    <property type="nucleotide sequence ID" value="NZ_CP013118.1"/>
</dbReference>
<dbReference type="EMBL" id="CP013118">
    <property type="protein sequence ID" value="ALO13698.1"/>
    <property type="molecule type" value="Genomic_DNA"/>
</dbReference>
<evidence type="ECO:0000313" key="8">
    <source>
        <dbReference type="Proteomes" id="UP000064893"/>
    </source>
</evidence>
<dbReference type="SUPFAM" id="SSF55729">
    <property type="entry name" value="Acyl-CoA N-acyltransferases (Nat)"/>
    <property type="match status" value="2"/>
</dbReference>
<evidence type="ECO:0000256" key="1">
    <source>
        <dbReference type="ARBA" id="ARBA00009943"/>
    </source>
</evidence>
<protein>
    <submittedName>
        <fullName evidence="7">Lipid II:glycine glycyltransferase</fullName>
        <ecNumber evidence="7">2.3.2.16</ecNumber>
    </submittedName>
</protein>
<dbReference type="GO" id="GO:0008360">
    <property type="term" value="P:regulation of cell shape"/>
    <property type="evidence" value="ECO:0007669"/>
    <property type="project" value="UniProtKB-KW"/>
</dbReference>
<dbReference type="Proteomes" id="UP000064893">
    <property type="component" value="Chromosome"/>
</dbReference>
<accession>A0A0S2HUH1</accession>
<dbReference type="STRING" id="1307839.L21SP5_00016"/>
<evidence type="ECO:0000256" key="2">
    <source>
        <dbReference type="ARBA" id="ARBA00022679"/>
    </source>
</evidence>
<name>A0A0S2HUH1_9BACT</name>
<keyword evidence="2 7" id="KW-0808">Transferase</keyword>
<keyword evidence="5 7" id="KW-0012">Acyltransferase</keyword>
<keyword evidence="3" id="KW-0133">Cell shape</keyword>
<dbReference type="AlphaFoldDB" id="A0A0S2HUH1"/>
<dbReference type="PANTHER" id="PTHR36174">
    <property type="entry name" value="LIPID II:GLYCINE GLYCYLTRANSFERASE"/>
    <property type="match status" value="1"/>
</dbReference>
<comment type="similarity">
    <text evidence="1">Belongs to the FemABX family.</text>
</comment>
<proteinExistence type="inferred from homology"/>
<dbReference type="EC" id="2.3.2.16" evidence="7"/>
<dbReference type="OrthoDB" id="9785911at2"/>
<evidence type="ECO:0000256" key="5">
    <source>
        <dbReference type="ARBA" id="ARBA00023315"/>
    </source>
</evidence>
<dbReference type="KEGG" id="blq:L21SP5_00016"/>
<dbReference type="GO" id="GO:0009252">
    <property type="term" value="P:peptidoglycan biosynthetic process"/>
    <property type="evidence" value="ECO:0007669"/>
    <property type="project" value="UniProtKB-KW"/>
</dbReference>
<evidence type="ECO:0000256" key="6">
    <source>
        <dbReference type="ARBA" id="ARBA00023316"/>
    </source>
</evidence>
<dbReference type="GO" id="GO:0016755">
    <property type="term" value="F:aminoacyltransferase activity"/>
    <property type="evidence" value="ECO:0007669"/>
    <property type="project" value="InterPro"/>
</dbReference>
<dbReference type="PANTHER" id="PTHR36174:SF1">
    <property type="entry name" value="LIPID II:GLYCINE GLYCYLTRANSFERASE"/>
    <property type="match status" value="1"/>
</dbReference>
<dbReference type="Pfam" id="PF02388">
    <property type="entry name" value="FemAB"/>
    <property type="match status" value="2"/>
</dbReference>
<sequence length="364" mass="43032">MDLNVFAKHPMEISENYIPQQTTFWANFKQRNGWNVQAFHLELSESDSLITYADMLILTQRIAPDATMAYIPYIPFEIPESYHYGDVLEQITESIKHYLPKNCLFLRFDVSWESPWVYEPERFDENGNWLGNPAPHVRELRMNFGTRTHALRKSGTDVLPSNTLFVDLNKRPESILQKMKSKTRYNVRLSERKGVSVRRANKTALPTWYRLYRETTLRNQIHYDDYQFFEALWEAQKKDPETKLELLMAEKDNEPLAGMILTMNNGRATYLYGASSSKNRHLMGPYRLQWEAMLTAQQNGCETYDMFGVSPSDDPTHPMYGLYRFKKGFGGHLFHRQGCWDYVFNEREYQLFRTEEQQMQGYHN</sequence>
<dbReference type="GO" id="GO:0071555">
    <property type="term" value="P:cell wall organization"/>
    <property type="evidence" value="ECO:0007669"/>
    <property type="project" value="UniProtKB-KW"/>
</dbReference>
<keyword evidence="8" id="KW-1185">Reference proteome</keyword>
<keyword evidence="6" id="KW-0961">Cell wall biogenesis/degradation</keyword>
<evidence type="ECO:0000256" key="4">
    <source>
        <dbReference type="ARBA" id="ARBA00022984"/>
    </source>
</evidence>
<dbReference type="InterPro" id="IPR003447">
    <property type="entry name" value="FEMABX"/>
</dbReference>
<gene>
    <name evidence="7" type="primary">femX</name>
    <name evidence="7" type="ORF">L21SP5_00016</name>
</gene>
<dbReference type="Gene3D" id="3.40.630.30">
    <property type="match status" value="2"/>
</dbReference>
<dbReference type="InterPro" id="IPR050644">
    <property type="entry name" value="PG_Glycine_Bridge_Synth"/>
</dbReference>
<keyword evidence="4" id="KW-0573">Peptidoglycan synthesis</keyword>
<dbReference type="PROSITE" id="PS51191">
    <property type="entry name" value="FEMABX"/>
    <property type="match status" value="1"/>
</dbReference>
<dbReference type="InterPro" id="IPR016181">
    <property type="entry name" value="Acyl_CoA_acyltransferase"/>
</dbReference>
<evidence type="ECO:0000256" key="3">
    <source>
        <dbReference type="ARBA" id="ARBA00022960"/>
    </source>
</evidence>
<evidence type="ECO:0000313" key="7">
    <source>
        <dbReference type="EMBL" id="ALO13698.1"/>
    </source>
</evidence>
<reference evidence="7 8" key="1">
    <citation type="submission" date="2015-11" db="EMBL/GenBank/DDBJ databases">
        <title>Description and complete genome sequence of a novel strain predominating in hypersaline microbial mats and representing a new family of the Bacteriodetes phylum.</title>
        <authorList>
            <person name="Spring S."/>
            <person name="Bunk B."/>
            <person name="Sproer C."/>
            <person name="Klenk H.-P."/>
        </authorList>
    </citation>
    <scope>NUCLEOTIDE SEQUENCE [LARGE SCALE GENOMIC DNA]</scope>
    <source>
        <strain evidence="7 8">L21-Spi-D4</strain>
    </source>
</reference>
<organism evidence="7 8">
    <name type="scientific">Salinivirga cyanobacteriivorans</name>
    <dbReference type="NCBI Taxonomy" id="1307839"/>
    <lineage>
        <taxon>Bacteria</taxon>
        <taxon>Pseudomonadati</taxon>
        <taxon>Bacteroidota</taxon>
        <taxon>Bacteroidia</taxon>
        <taxon>Bacteroidales</taxon>
        <taxon>Salinivirgaceae</taxon>
        <taxon>Salinivirga</taxon>
    </lineage>
</organism>
<dbReference type="PATRIC" id="fig|1307839.3.peg.16"/>